<evidence type="ECO:0000313" key="3">
    <source>
        <dbReference type="Proteomes" id="UP000569732"/>
    </source>
</evidence>
<dbReference type="PANTHER" id="PTHR38834">
    <property type="entry name" value="PERIPLASMIC SUBSTRATE BINDING PROTEIN FAMILY 3"/>
    <property type="match status" value="1"/>
</dbReference>
<accession>A0A853IEN1</accession>
<dbReference type="EMBL" id="JACCKB010000042">
    <property type="protein sequence ID" value="NYZ68431.1"/>
    <property type="molecule type" value="Genomic_DNA"/>
</dbReference>
<sequence>MFATATVSPCPLQQLTYITEDYPPHNFMENGNLQGISVDLLLIATKSINCPITKADIKLMPWTRGYRMALNQPNIVLFGMTKIKEREKLFKWACSYMNTQVVLTARKDSDIKIHNINDLNRLTIGIVKDDIAEKLFQGLQINPDNFKYGNNHPETLAKMLASHRFDAWGYDINVASWILARLGYNLNDFETIYSFKPIPTCYAFSKSTADNTVQLLQKALTTVYQQKGKSNNTLLNEIYAKYGLIH</sequence>
<dbReference type="Gene3D" id="3.40.190.10">
    <property type="entry name" value="Periplasmic binding protein-like II"/>
    <property type="match status" value="2"/>
</dbReference>
<dbReference type="Proteomes" id="UP000569732">
    <property type="component" value="Unassembled WGS sequence"/>
</dbReference>
<dbReference type="AlphaFoldDB" id="A0A853IEN1"/>
<name>A0A853IEN1_9GAMM</name>
<organism evidence="2 3">
    <name type="scientific">Spartinivicinus marinus</name>
    <dbReference type="NCBI Taxonomy" id="2994442"/>
    <lineage>
        <taxon>Bacteria</taxon>
        <taxon>Pseudomonadati</taxon>
        <taxon>Pseudomonadota</taxon>
        <taxon>Gammaproteobacteria</taxon>
        <taxon>Oceanospirillales</taxon>
        <taxon>Zooshikellaceae</taxon>
        <taxon>Spartinivicinus</taxon>
    </lineage>
</organism>
<evidence type="ECO:0000259" key="1">
    <source>
        <dbReference type="Pfam" id="PF00497"/>
    </source>
</evidence>
<gene>
    <name evidence="2" type="ORF">H0A36_20655</name>
</gene>
<comment type="caution">
    <text evidence="2">The sequence shown here is derived from an EMBL/GenBank/DDBJ whole genome shotgun (WGS) entry which is preliminary data.</text>
</comment>
<dbReference type="PANTHER" id="PTHR38834:SF3">
    <property type="entry name" value="SOLUTE-BINDING PROTEIN FAMILY 3_N-TERMINAL DOMAIN-CONTAINING PROTEIN"/>
    <property type="match status" value="1"/>
</dbReference>
<dbReference type="Pfam" id="PF00497">
    <property type="entry name" value="SBP_bac_3"/>
    <property type="match status" value="1"/>
</dbReference>
<proteinExistence type="predicted"/>
<dbReference type="RefSeq" id="WP_180570445.1">
    <property type="nucleotide sequence ID" value="NZ_JACCKB010000042.1"/>
</dbReference>
<keyword evidence="3" id="KW-1185">Reference proteome</keyword>
<reference evidence="2 3" key="1">
    <citation type="submission" date="2020-07" db="EMBL/GenBank/DDBJ databases">
        <title>Endozoicomonas sp. nov., isolated from sediment.</title>
        <authorList>
            <person name="Gu T."/>
        </authorList>
    </citation>
    <scope>NUCLEOTIDE SEQUENCE [LARGE SCALE GENOMIC DNA]</scope>
    <source>
        <strain evidence="2 3">SM1973</strain>
    </source>
</reference>
<evidence type="ECO:0000313" key="2">
    <source>
        <dbReference type="EMBL" id="NYZ68431.1"/>
    </source>
</evidence>
<dbReference type="SUPFAM" id="SSF53850">
    <property type="entry name" value="Periplasmic binding protein-like II"/>
    <property type="match status" value="1"/>
</dbReference>
<dbReference type="InterPro" id="IPR001638">
    <property type="entry name" value="Solute-binding_3/MltF_N"/>
</dbReference>
<protein>
    <submittedName>
        <fullName evidence="2">Transporter substrate-binding domain-containing protein</fullName>
    </submittedName>
</protein>
<feature type="domain" description="Solute-binding protein family 3/N-terminal" evidence="1">
    <location>
        <begin position="19"/>
        <end position="225"/>
    </location>
</feature>